<dbReference type="Pfam" id="PF03009">
    <property type="entry name" value="GDPD"/>
    <property type="match status" value="1"/>
</dbReference>
<evidence type="ECO:0000313" key="3">
    <source>
        <dbReference type="EMBL" id="ACZ37771.1"/>
    </source>
</evidence>
<organism evidence="3 4">
    <name type="scientific">Sphaerobacter thermophilus (strain ATCC 49802 / DSM 20745 / KCCM 41009 / NCIMB 13125 / S 6022)</name>
    <dbReference type="NCBI Taxonomy" id="479434"/>
    <lineage>
        <taxon>Bacteria</taxon>
        <taxon>Pseudomonadati</taxon>
        <taxon>Thermomicrobiota</taxon>
        <taxon>Thermomicrobia</taxon>
        <taxon>Sphaerobacterales</taxon>
        <taxon>Sphaerobacterineae</taxon>
        <taxon>Sphaerobacteraceae</taxon>
        <taxon>Sphaerobacter</taxon>
    </lineage>
</organism>
<dbReference type="RefSeq" id="WP_012870819.1">
    <property type="nucleotide sequence ID" value="NC_013523.1"/>
</dbReference>
<gene>
    <name evidence="3" type="ordered locus">Sthe_0332</name>
</gene>
<dbReference type="PANTHER" id="PTHR46211">
    <property type="entry name" value="GLYCEROPHOSPHORYL DIESTER PHOSPHODIESTERASE"/>
    <property type="match status" value="1"/>
</dbReference>
<dbReference type="CDD" id="cd08556">
    <property type="entry name" value="GDPD"/>
    <property type="match status" value="1"/>
</dbReference>
<reference evidence="4" key="1">
    <citation type="submission" date="2009-11" db="EMBL/GenBank/DDBJ databases">
        <title>The complete chromosome 1 of Sphaerobacter thermophilus DSM 20745.</title>
        <authorList>
            <person name="Lucas S."/>
            <person name="Copeland A."/>
            <person name="Lapidus A."/>
            <person name="Glavina del Rio T."/>
            <person name="Dalin E."/>
            <person name="Tice H."/>
            <person name="Bruce D."/>
            <person name="Goodwin L."/>
            <person name="Pitluck S."/>
            <person name="Kyrpides N."/>
            <person name="Mavromatis K."/>
            <person name="Ivanova N."/>
            <person name="Mikhailova N."/>
            <person name="LaButti K.M."/>
            <person name="Clum A."/>
            <person name="Sun H.I."/>
            <person name="Brettin T."/>
            <person name="Detter J.C."/>
            <person name="Han C."/>
            <person name="Larimer F."/>
            <person name="Land M."/>
            <person name="Hauser L."/>
            <person name="Markowitz V."/>
            <person name="Cheng J.F."/>
            <person name="Hugenholtz P."/>
            <person name="Woyke T."/>
            <person name="Wu D."/>
            <person name="Steenblock K."/>
            <person name="Schneider S."/>
            <person name="Pukall R."/>
            <person name="Goeker M."/>
            <person name="Klenk H.P."/>
            <person name="Eisen J.A."/>
        </authorList>
    </citation>
    <scope>NUCLEOTIDE SEQUENCE [LARGE SCALE GENOMIC DNA]</scope>
    <source>
        <strain evidence="4">ATCC 49802 / DSM 20745 / S 6022</strain>
    </source>
</reference>
<dbReference type="KEGG" id="sti:Sthe_0332"/>
<dbReference type="FunCoup" id="D1C710">
    <property type="interactions" value="257"/>
</dbReference>
<proteinExistence type="predicted"/>
<name>D1C710_SPHTD</name>
<dbReference type="SUPFAM" id="SSF51695">
    <property type="entry name" value="PLC-like phosphodiesterases"/>
    <property type="match status" value="1"/>
</dbReference>
<protein>
    <submittedName>
        <fullName evidence="3">Glycerophosphoryl diester phosphodiesterase</fullName>
    </submittedName>
</protein>
<reference evidence="3 4" key="2">
    <citation type="journal article" date="2010" name="Stand. Genomic Sci.">
        <title>Complete genome sequence of Desulfohalobium retbaense type strain (HR(100)).</title>
        <authorList>
            <person name="Spring S."/>
            <person name="Nolan M."/>
            <person name="Lapidus A."/>
            <person name="Glavina Del Rio T."/>
            <person name="Copeland A."/>
            <person name="Tice H."/>
            <person name="Cheng J.F."/>
            <person name="Lucas S."/>
            <person name="Land M."/>
            <person name="Chen F."/>
            <person name="Bruce D."/>
            <person name="Goodwin L."/>
            <person name="Pitluck S."/>
            <person name="Ivanova N."/>
            <person name="Mavromatis K."/>
            <person name="Mikhailova N."/>
            <person name="Pati A."/>
            <person name="Chen A."/>
            <person name="Palaniappan K."/>
            <person name="Hauser L."/>
            <person name="Chang Y.J."/>
            <person name="Jeffries C.D."/>
            <person name="Munk C."/>
            <person name="Kiss H."/>
            <person name="Chain P."/>
            <person name="Han C."/>
            <person name="Brettin T."/>
            <person name="Detter J.C."/>
            <person name="Schuler E."/>
            <person name="Goker M."/>
            <person name="Rohde M."/>
            <person name="Bristow J."/>
            <person name="Eisen J.A."/>
            <person name="Markowitz V."/>
            <person name="Hugenholtz P."/>
            <person name="Kyrpides N.C."/>
            <person name="Klenk H.P."/>
        </authorList>
    </citation>
    <scope>NUCLEOTIDE SEQUENCE [LARGE SCALE GENOMIC DNA]</scope>
    <source>
        <strain evidence="4">ATCC 49802 / DSM 20745 / S 6022</strain>
    </source>
</reference>
<dbReference type="GO" id="GO:0008081">
    <property type="term" value="F:phosphoric diester hydrolase activity"/>
    <property type="evidence" value="ECO:0007669"/>
    <property type="project" value="InterPro"/>
</dbReference>
<accession>D1C710</accession>
<dbReference type="InterPro" id="IPR017946">
    <property type="entry name" value="PLC-like_Pdiesterase_TIM-brl"/>
</dbReference>
<dbReference type="AlphaFoldDB" id="D1C710"/>
<dbReference type="Proteomes" id="UP000002027">
    <property type="component" value="Chromosome 1"/>
</dbReference>
<dbReference type="Gene3D" id="3.20.20.190">
    <property type="entry name" value="Phosphatidylinositol (PI) phosphodiesterase"/>
    <property type="match status" value="1"/>
</dbReference>
<evidence type="ECO:0000259" key="2">
    <source>
        <dbReference type="PROSITE" id="PS51704"/>
    </source>
</evidence>
<dbReference type="PROSITE" id="PS51704">
    <property type="entry name" value="GP_PDE"/>
    <property type="match status" value="1"/>
</dbReference>
<dbReference type="STRING" id="479434.Sthe_0332"/>
<dbReference type="OrthoDB" id="384721at2"/>
<evidence type="ECO:0000256" key="1">
    <source>
        <dbReference type="SAM" id="MobiDB-lite"/>
    </source>
</evidence>
<feature type="region of interest" description="Disordered" evidence="1">
    <location>
        <begin position="1"/>
        <end position="33"/>
    </location>
</feature>
<dbReference type="InterPro" id="IPR030395">
    <property type="entry name" value="GP_PDE_dom"/>
</dbReference>
<feature type="domain" description="GP-PDE" evidence="2">
    <location>
        <begin position="17"/>
        <end position="255"/>
    </location>
</feature>
<dbReference type="GO" id="GO:0006629">
    <property type="term" value="P:lipid metabolic process"/>
    <property type="evidence" value="ECO:0007669"/>
    <property type="project" value="InterPro"/>
</dbReference>
<dbReference type="HOGENOM" id="CLU_030006_3_5_0"/>
<dbReference type="EMBL" id="CP001823">
    <property type="protein sequence ID" value="ACZ37771.1"/>
    <property type="molecule type" value="Genomic_DNA"/>
</dbReference>
<dbReference type="eggNOG" id="COG0584">
    <property type="taxonomic scope" value="Bacteria"/>
</dbReference>
<dbReference type="InParanoid" id="D1C710"/>
<dbReference type="PANTHER" id="PTHR46211:SF1">
    <property type="entry name" value="GLYCEROPHOSPHODIESTER PHOSPHODIESTERASE, CYTOPLASMIC"/>
    <property type="match status" value="1"/>
</dbReference>
<keyword evidence="4" id="KW-1185">Reference proteome</keyword>
<sequence length="258" mass="28406">MAGPERRAADGPGSGRPILIAHRGGARGNEENTAPVFARTEQMPVDMVEFDVRRTVDGALILVHDATVHVGGRRFHVAETPVADLRAAVPGLLTLDEFLEQFGKVRPFNLDMKARGYEAEIAAALRRHDVVAQALVSSVHIWSLRRLGRMVPELALGLSRGHLASSAPPPLQPLAARWLRLTLLLMLLPGLWISRARSVMLQHRVVTPWLVRFLRRRGYRVFTWTVDDPGEAARVARAGVDGIASNTPLDIRDAIASR</sequence>
<evidence type="ECO:0000313" key="4">
    <source>
        <dbReference type="Proteomes" id="UP000002027"/>
    </source>
</evidence>